<dbReference type="InterPro" id="IPR006447">
    <property type="entry name" value="Myb_dom_plants"/>
</dbReference>
<dbReference type="Pfam" id="PF00249">
    <property type="entry name" value="Myb_DNA-binding"/>
    <property type="match status" value="1"/>
</dbReference>
<keyword evidence="7" id="KW-1185">Reference proteome</keyword>
<dbReference type="STRING" id="29655.A0A0K9PYQ4"/>
<feature type="compositionally biased region" description="Low complexity" evidence="4">
    <location>
        <begin position="228"/>
        <end position="240"/>
    </location>
</feature>
<accession>A0A0K9PYQ4</accession>
<proteinExistence type="predicted"/>
<dbReference type="PANTHER" id="PTHR31314:SF188">
    <property type="entry name" value="TRANSCRIPTION FACTOR KAN2 ISOFORM X1-RELATED"/>
    <property type="match status" value="1"/>
</dbReference>
<evidence type="ECO:0000256" key="1">
    <source>
        <dbReference type="ARBA" id="ARBA00023015"/>
    </source>
</evidence>
<feature type="domain" description="Myb-like" evidence="5">
    <location>
        <begin position="21"/>
        <end position="72"/>
    </location>
</feature>
<dbReference type="InterPro" id="IPR009057">
    <property type="entry name" value="Homeodomain-like_sf"/>
</dbReference>
<dbReference type="SUPFAM" id="SSF46689">
    <property type="entry name" value="Homeodomain-like"/>
    <property type="match status" value="1"/>
</dbReference>
<dbReference type="PANTHER" id="PTHR31314">
    <property type="entry name" value="MYB FAMILY TRANSCRIPTION FACTOR PHL7-LIKE"/>
    <property type="match status" value="1"/>
</dbReference>
<organism evidence="6 7">
    <name type="scientific">Zostera marina</name>
    <name type="common">Eelgrass</name>
    <dbReference type="NCBI Taxonomy" id="29655"/>
    <lineage>
        <taxon>Eukaryota</taxon>
        <taxon>Viridiplantae</taxon>
        <taxon>Streptophyta</taxon>
        <taxon>Embryophyta</taxon>
        <taxon>Tracheophyta</taxon>
        <taxon>Spermatophyta</taxon>
        <taxon>Magnoliopsida</taxon>
        <taxon>Liliopsida</taxon>
        <taxon>Zosteraceae</taxon>
        <taxon>Zostera</taxon>
    </lineage>
</organism>
<evidence type="ECO:0000313" key="7">
    <source>
        <dbReference type="Proteomes" id="UP000036987"/>
    </source>
</evidence>
<dbReference type="Gene3D" id="1.10.10.60">
    <property type="entry name" value="Homeodomain-like"/>
    <property type="match status" value="1"/>
</dbReference>
<sequence length="294" mass="33286">MGSCGRNGVVVRQYVRSKVPRLRWTPQLNHCFIQAIERLGGQEKATPKLILHMMDVKGLTISHVKSHLQMYRTMKNEIVNRTDLKPSIATPERRSSSVEKATNGRITTAQFMHSFLPRKRSCDDQKLPVSTTYSFCDSILQVVDLKTRSVSVHEKNSSVQQGKDLEVEIRAKRNRQNINEEEDDNGVDCSLSLSLPSCRSNGNNRSNNGSMKQSTKRMVVMEEKDFESSSSDSDEVLSSSRANPTGTRECWWDYLDDGRRSTVNLTLSMSIYGSHKMIENGIRDSEIDTFLSSL</sequence>
<comment type="caution">
    <text evidence="6">The sequence shown here is derived from an EMBL/GenBank/DDBJ whole genome shotgun (WGS) entry which is preliminary data.</text>
</comment>
<dbReference type="GO" id="GO:0003677">
    <property type="term" value="F:DNA binding"/>
    <property type="evidence" value="ECO:0007669"/>
    <property type="project" value="InterPro"/>
</dbReference>
<dbReference type="GO" id="GO:0003700">
    <property type="term" value="F:DNA-binding transcription factor activity"/>
    <property type="evidence" value="ECO:0007669"/>
    <property type="project" value="InterPro"/>
</dbReference>
<evidence type="ECO:0000313" key="6">
    <source>
        <dbReference type="EMBL" id="KMZ74178.1"/>
    </source>
</evidence>
<evidence type="ECO:0000256" key="4">
    <source>
        <dbReference type="SAM" id="MobiDB-lite"/>
    </source>
</evidence>
<feature type="region of interest" description="Disordered" evidence="4">
    <location>
        <begin position="223"/>
        <end position="244"/>
    </location>
</feature>
<dbReference type="NCBIfam" id="TIGR01557">
    <property type="entry name" value="myb_SHAQKYF"/>
    <property type="match status" value="1"/>
</dbReference>
<protein>
    <recommendedName>
        <fullName evidence="5">Myb-like domain-containing protein</fullName>
    </recommendedName>
</protein>
<reference evidence="7" key="1">
    <citation type="journal article" date="2016" name="Nature">
        <title>The genome of the seagrass Zostera marina reveals angiosperm adaptation to the sea.</title>
        <authorList>
            <person name="Olsen J.L."/>
            <person name="Rouze P."/>
            <person name="Verhelst B."/>
            <person name="Lin Y.-C."/>
            <person name="Bayer T."/>
            <person name="Collen J."/>
            <person name="Dattolo E."/>
            <person name="De Paoli E."/>
            <person name="Dittami S."/>
            <person name="Maumus F."/>
            <person name="Michel G."/>
            <person name="Kersting A."/>
            <person name="Lauritano C."/>
            <person name="Lohaus R."/>
            <person name="Toepel M."/>
            <person name="Tonon T."/>
            <person name="Vanneste K."/>
            <person name="Amirebrahimi M."/>
            <person name="Brakel J."/>
            <person name="Bostroem C."/>
            <person name="Chovatia M."/>
            <person name="Grimwood J."/>
            <person name="Jenkins J.W."/>
            <person name="Jueterbock A."/>
            <person name="Mraz A."/>
            <person name="Stam W.T."/>
            <person name="Tice H."/>
            <person name="Bornberg-Bauer E."/>
            <person name="Green P.J."/>
            <person name="Pearson G.A."/>
            <person name="Procaccini G."/>
            <person name="Duarte C.M."/>
            <person name="Schmutz J."/>
            <person name="Reusch T.B.H."/>
            <person name="Van de Peer Y."/>
        </authorList>
    </citation>
    <scope>NUCLEOTIDE SEQUENCE [LARGE SCALE GENOMIC DNA]</scope>
    <source>
        <strain evidence="7">cv. Finnish</strain>
    </source>
</reference>
<keyword evidence="1" id="KW-0805">Transcription regulation</keyword>
<evidence type="ECO:0000256" key="3">
    <source>
        <dbReference type="ARBA" id="ARBA00023242"/>
    </source>
</evidence>
<dbReference type="FunFam" id="1.10.10.60:FF:000002">
    <property type="entry name" value="Myb family transcription factor"/>
    <property type="match status" value="1"/>
</dbReference>
<gene>
    <name evidence="6" type="ORF">ZOSMA_133G00270</name>
</gene>
<dbReference type="Proteomes" id="UP000036987">
    <property type="component" value="Unassembled WGS sequence"/>
</dbReference>
<dbReference type="AlphaFoldDB" id="A0A0K9PYQ4"/>
<keyword evidence="2" id="KW-0804">Transcription</keyword>
<dbReference type="InterPro" id="IPR001005">
    <property type="entry name" value="SANT/Myb"/>
</dbReference>
<dbReference type="OrthoDB" id="551907at2759"/>
<dbReference type="EMBL" id="LFYR01000391">
    <property type="protein sequence ID" value="KMZ74178.1"/>
    <property type="molecule type" value="Genomic_DNA"/>
</dbReference>
<keyword evidence="3" id="KW-0539">Nucleus</keyword>
<name>A0A0K9PYQ4_ZOSMR</name>
<evidence type="ECO:0000259" key="5">
    <source>
        <dbReference type="Pfam" id="PF00249"/>
    </source>
</evidence>
<evidence type="ECO:0000256" key="2">
    <source>
        <dbReference type="ARBA" id="ARBA00023163"/>
    </source>
</evidence>
<dbReference type="InterPro" id="IPR046955">
    <property type="entry name" value="PHR1-like"/>
</dbReference>